<name>A0A5J9UWY8_9POAL</name>
<evidence type="ECO:0000313" key="2">
    <source>
        <dbReference type="Proteomes" id="UP000324897"/>
    </source>
</evidence>
<protein>
    <submittedName>
        <fullName evidence="1">Uncharacterized protein</fullName>
    </submittedName>
</protein>
<dbReference type="EMBL" id="RWGY01000011">
    <property type="protein sequence ID" value="TVU28126.1"/>
    <property type="molecule type" value="Genomic_DNA"/>
</dbReference>
<dbReference type="Proteomes" id="UP000324897">
    <property type="component" value="Chromosome 1"/>
</dbReference>
<gene>
    <name evidence="1" type="ORF">EJB05_19635</name>
</gene>
<sequence length="147" mass="15943">MRSMGEIEPRRGGAPSRWSVQAALSRRGEEVRLESSVSDGVSRTTNLHKLELSKTEKKLYGLSESRLGSRHCGLPSLAAGCCYSRTPCSWAAAGGCLMYLSDGGGGVSLPCQMWGRRQAAAWRRGTSMEGQSKRLVELLGFKDFAKS</sequence>
<comment type="caution">
    <text evidence="1">The sequence shown here is derived from an EMBL/GenBank/DDBJ whole genome shotgun (WGS) entry which is preliminary data.</text>
</comment>
<organism evidence="1 2">
    <name type="scientific">Eragrostis curvula</name>
    <name type="common">weeping love grass</name>
    <dbReference type="NCBI Taxonomy" id="38414"/>
    <lineage>
        <taxon>Eukaryota</taxon>
        <taxon>Viridiplantae</taxon>
        <taxon>Streptophyta</taxon>
        <taxon>Embryophyta</taxon>
        <taxon>Tracheophyta</taxon>
        <taxon>Spermatophyta</taxon>
        <taxon>Magnoliopsida</taxon>
        <taxon>Liliopsida</taxon>
        <taxon>Poales</taxon>
        <taxon>Poaceae</taxon>
        <taxon>PACMAD clade</taxon>
        <taxon>Chloridoideae</taxon>
        <taxon>Eragrostideae</taxon>
        <taxon>Eragrostidinae</taxon>
        <taxon>Eragrostis</taxon>
    </lineage>
</organism>
<accession>A0A5J9UWY8</accession>
<reference evidence="1 2" key="1">
    <citation type="journal article" date="2019" name="Sci. Rep.">
        <title>A high-quality genome of Eragrostis curvula grass provides insights into Poaceae evolution and supports new strategies to enhance forage quality.</title>
        <authorList>
            <person name="Carballo J."/>
            <person name="Santos B.A.C.M."/>
            <person name="Zappacosta D."/>
            <person name="Garbus I."/>
            <person name="Selva J.P."/>
            <person name="Gallo C.A."/>
            <person name="Diaz A."/>
            <person name="Albertini E."/>
            <person name="Caccamo M."/>
            <person name="Echenique V."/>
        </authorList>
    </citation>
    <scope>NUCLEOTIDE SEQUENCE [LARGE SCALE GENOMIC DNA]</scope>
    <source>
        <strain evidence="2">cv. Victoria</strain>
        <tissue evidence="1">Leaf</tissue>
    </source>
</reference>
<dbReference type="AlphaFoldDB" id="A0A5J9UWY8"/>
<evidence type="ECO:0000313" key="1">
    <source>
        <dbReference type="EMBL" id="TVU28126.1"/>
    </source>
</evidence>
<dbReference type="Gramene" id="TVU28126">
    <property type="protein sequence ID" value="TVU28126"/>
    <property type="gene ID" value="EJB05_19635"/>
</dbReference>
<keyword evidence="2" id="KW-1185">Reference proteome</keyword>
<feature type="non-terminal residue" evidence="1">
    <location>
        <position position="1"/>
    </location>
</feature>
<proteinExistence type="predicted"/>